<sequence>MLENQRIALYITGGIASYKMGEFARRLIKAGCDVRVAMTESAQAFITPLTLQTLTKHKVLVDTFDEDDPAVVQHIHLADWTDFAIVAPATANILGKMAHGIADDIVSSCLMATNVPTIVFPAMNTKMYDNPATQRNIAQLEADGKHIVQPATGFLAEGYEGRGRLPDYDTLMEEVTAFVARHTLPQVLSGQRVLISAGGTVEAIDPVRYISNRSSGKMGYALAQAASWLGGDVTLVSTTKALTEPAGVQVEYVQSARELHERMHHYFEQADIVIMAAAVSDYRAKNIASSKIKKSQQDTQVMQIDLEENPDILASLGAKKALDQVLIGFAAETDDVLDNARAKLRRKGADWIIANDVSDQSIGFNSDENQVTLISQDQEISLPRMRKEVVALEVFQTLFADCDERA</sequence>
<dbReference type="GO" id="GO:0004633">
    <property type="term" value="F:phosphopantothenoylcysteine decarboxylase activity"/>
    <property type="evidence" value="ECO:0007669"/>
    <property type="project" value="UniProtKB-UniRule"/>
</dbReference>
<dbReference type="InterPro" id="IPR007085">
    <property type="entry name" value="DNA/pantothenate-metab_flavo_C"/>
</dbReference>
<reference evidence="7 8" key="1">
    <citation type="submission" date="2017-09" db="EMBL/GenBank/DDBJ databases">
        <title>Complete genome sequence of Oxytococcus suis strain ZY16052.</title>
        <authorList>
            <person name="Li F."/>
        </authorList>
    </citation>
    <scope>NUCLEOTIDE SEQUENCE [LARGE SCALE GENOMIC DNA]</scope>
    <source>
        <strain evidence="7 8">ZY16052</strain>
    </source>
</reference>
<dbReference type="GO" id="GO:0015941">
    <property type="term" value="P:pantothenate catabolic process"/>
    <property type="evidence" value="ECO:0007669"/>
    <property type="project" value="InterPro"/>
</dbReference>
<feature type="binding site" evidence="3">
    <location>
        <position position="347"/>
    </location>
    <ligand>
        <name>CTP</name>
        <dbReference type="ChEBI" id="CHEBI:37563"/>
    </ligand>
</feature>
<feature type="domain" description="DNA/pantothenate metabolism flavoprotein C-terminal" evidence="6">
    <location>
        <begin position="188"/>
        <end position="398"/>
    </location>
</feature>
<feature type="binding site" evidence="3">
    <location>
        <begin position="310"/>
        <end position="313"/>
    </location>
    <ligand>
        <name>CTP</name>
        <dbReference type="ChEBI" id="CHEBI:37563"/>
    </ligand>
</feature>
<feature type="region of interest" description="Phosphopantothenoylcysteine decarboxylase" evidence="3">
    <location>
        <begin position="1"/>
        <end position="192"/>
    </location>
</feature>
<dbReference type="GO" id="GO:0071513">
    <property type="term" value="C:phosphopantothenoylcysteine decarboxylase complex"/>
    <property type="evidence" value="ECO:0007669"/>
    <property type="project" value="TreeGrafter"/>
</dbReference>
<feature type="binding site" evidence="3">
    <location>
        <position position="291"/>
    </location>
    <ligand>
        <name>CTP</name>
        <dbReference type="ChEBI" id="CHEBI:37563"/>
    </ligand>
</feature>
<evidence type="ECO:0000256" key="3">
    <source>
        <dbReference type="HAMAP-Rule" id="MF_02225"/>
    </source>
</evidence>
<comment type="pathway">
    <text evidence="3 4">Cofactor biosynthesis; coenzyme A biosynthesis; CoA from (R)-pantothenate: step 2/5.</text>
</comment>
<comment type="similarity">
    <text evidence="3 4">In the N-terminal section; belongs to the HFCD (homo-oligomeric flavin containing Cys decarboxylase) superfamily.</text>
</comment>
<dbReference type="Proteomes" id="UP000263232">
    <property type="component" value="Chromosome"/>
</dbReference>
<dbReference type="SUPFAM" id="SSF52507">
    <property type="entry name" value="Homo-oligomeric flavin-containing Cys decarboxylases, HFCD"/>
    <property type="match status" value="1"/>
</dbReference>
<name>A0A347WL59_9LACT</name>
<feature type="domain" description="Flavoprotein" evidence="5">
    <location>
        <begin position="6"/>
        <end position="172"/>
    </location>
</feature>
<dbReference type="GO" id="GO:0046872">
    <property type="term" value="F:metal ion binding"/>
    <property type="evidence" value="ECO:0007669"/>
    <property type="project" value="UniProtKB-KW"/>
</dbReference>
<dbReference type="RefSeq" id="WP_118990716.1">
    <property type="nucleotide sequence ID" value="NZ_CP023434.1"/>
</dbReference>
<comment type="function">
    <text evidence="3">Catalyzes two sequential steps in the biosynthesis of coenzyme A. In the first step cysteine is conjugated to 4'-phosphopantothenate to form 4-phosphopantothenoylcysteine. In the second step the latter compound is decarboxylated to form 4'-phosphopantotheine.</text>
</comment>
<keyword evidence="3" id="KW-0511">Multifunctional enzyme</keyword>
<dbReference type="HAMAP" id="MF_02225">
    <property type="entry name" value="CoaBC"/>
    <property type="match status" value="1"/>
</dbReference>
<proteinExistence type="inferred from homology"/>
<dbReference type="KEGG" id="abae:CL176_07295"/>
<comment type="catalytic activity">
    <reaction evidence="3 4">
        <text>N-[(R)-4-phosphopantothenoyl]-L-cysteine + H(+) = (R)-4'-phosphopantetheine + CO2</text>
        <dbReference type="Rhea" id="RHEA:16793"/>
        <dbReference type="ChEBI" id="CHEBI:15378"/>
        <dbReference type="ChEBI" id="CHEBI:16526"/>
        <dbReference type="ChEBI" id="CHEBI:59458"/>
        <dbReference type="ChEBI" id="CHEBI:61723"/>
        <dbReference type="EC" id="4.1.1.36"/>
    </reaction>
</comment>
<dbReference type="EC" id="4.1.1.36" evidence="3"/>
<dbReference type="UniPathway" id="UPA00241">
    <property type="reaction ID" value="UER00353"/>
</dbReference>
<comment type="catalytic activity">
    <reaction evidence="3 4">
        <text>(R)-4'-phosphopantothenate + L-cysteine + CTP = N-[(R)-4-phosphopantothenoyl]-L-cysteine + CMP + diphosphate + H(+)</text>
        <dbReference type="Rhea" id="RHEA:19397"/>
        <dbReference type="ChEBI" id="CHEBI:10986"/>
        <dbReference type="ChEBI" id="CHEBI:15378"/>
        <dbReference type="ChEBI" id="CHEBI:33019"/>
        <dbReference type="ChEBI" id="CHEBI:35235"/>
        <dbReference type="ChEBI" id="CHEBI:37563"/>
        <dbReference type="ChEBI" id="CHEBI:59458"/>
        <dbReference type="ChEBI" id="CHEBI:60377"/>
        <dbReference type="EC" id="6.3.2.5"/>
    </reaction>
</comment>
<keyword evidence="3 4" id="KW-0288">FMN</keyword>
<feature type="binding site" evidence="3">
    <location>
        <position position="281"/>
    </location>
    <ligand>
        <name>CTP</name>
        <dbReference type="ChEBI" id="CHEBI:37563"/>
    </ligand>
</feature>
<dbReference type="GO" id="GO:0015937">
    <property type="term" value="P:coenzyme A biosynthetic process"/>
    <property type="evidence" value="ECO:0007669"/>
    <property type="project" value="UniProtKB-UniRule"/>
</dbReference>
<evidence type="ECO:0000313" key="8">
    <source>
        <dbReference type="Proteomes" id="UP000263232"/>
    </source>
</evidence>
<dbReference type="InterPro" id="IPR005252">
    <property type="entry name" value="CoaBC"/>
</dbReference>
<evidence type="ECO:0000259" key="5">
    <source>
        <dbReference type="Pfam" id="PF02441"/>
    </source>
</evidence>
<keyword evidence="1 3" id="KW-0210">Decarboxylase</keyword>
<evidence type="ECO:0000259" key="6">
    <source>
        <dbReference type="Pfam" id="PF04127"/>
    </source>
</evidence>
<organism evidence="7 8">
    <name type="scientific">Suicoccus acidiformans</name>
    <dbReference type="NCBI Taxonomy" id="2036206"/>
    <lineage>
        <taxon>Bacteria</taxon>
        <taxon>Bacillati</taxon>
        <taxon>Bacillota</taxon>
        <taxon>Bacilli</taxon>
        <taxon>Lactobacillales</taxon>
        <taxon>Aerococcaceae</taxon>
        <taxon>Suicoccus</taxon>
    </lineage>
</organism>
<evidence type="ECO:0000256" key="4">
    <source>
        <dbReference type="RuleBase" id="RU364078"/>
    </source>
</evidence>
<accession>A0A347WL59</accession>
<dbReference type="PANTHER" id="PTHR14359:SF6">
    <property type="entry name" value="PHOSPHOPANTOTHENOYLCYSTEINE DECARBOXYLASE"/>
    <property type="match status" value="1"/>
</dbReference>
<comment type="similarity">
    <text evidence="3 4">In the C-terminal section; belongs to the PPC synthetase family.</text>
</comment>
<keyword evidence="8" id="KW-1185">Reference proteome</keyword>
<dbReference type="Gene3D" id="3.40.50.10300">
    <property type="entry name" value="CoaB-like"/>
    <property type="match status" value="1"/>
</dbReference>
<dbReference type="OrthoDB" id="9802554at2"/>
<keyword evidence="3" id="KW-0460">Magnesium</keyword>
<feature type="binding site" evidence="3">
    <location>
        <position position="343"/>
    </location>
    <ligand>
        <name>CTP</name>
        <dbReference type="ChEBI" id="CHEBI:37563"/>
    </ligand>
</feature>
<dbReference type="GO" id="GO:0010181">
    <property type="term" value="F:FMN binding"/>
    <property type="evidence" value="ECO:0007669"/>
    <property type="project" value="UniProtKB-UniRule"/>
</dbReference>
<dbReference type="SUPFAM" id="SSF102645">
    <property type="entry name" value="CoaB-like"/>
    <property type="match status" value="1"/>
</dbReference>
<dbReference type="PANTHER" id="PTHR14359">
    <property type="entry name" value="HOMO-OLIGOMERIC FLAVIN CONTAINING CYS DECARBOXYLASE FAMILY"/>
    <property type="match status" value="1"/>
</dbReference>
<dbReference type="EMBL" id="CP023434">
    <property type="protein sequence ID" value="AXY25816.1"/>
    <property type="molecule type" value="Genomic_DNA"/>
</dbReference>
<comment type="caution">
    <text evidence="3">Lacks conserved residue(s) required for the propagation of feature annotation.</text>
</comment>
<dbReference type="Pfam" id="PF04127">
    <property type="entry name" value="DFP"/>
    <property type="match status" value="1"/>
</dbReference>
<keyword evidence="2 3" id="KW-0456">Lyase</keyword>
<feature type="region of interest" description="Phosphopantothenate--cysteine ligase" evidence="3">
    <location>
        <begin position="193"/>
        <end position="406"/>
    </location>
</feature>
<dbReference type="GO" id="GO:0004632">
    <property type="term" value="F:phosphopantothenate--cysteine ligase activity"/>
    <property type="evidence" value="ECO:0007669"/>
    <property type="project" value="UniProtKB-UniRule"/>
</dbReference>
<protein>
    <recommendedName>
        <fullName evidence="3">Coenzyme A biosynthesis bifunctional protein CoaBC</fullName>
    </recommendedName>
    <alternativeName>
        <fullName evidence="3">DNA/pantothenate metabolism flavoprotein</fullName>
    </alternativeName>
    <alternativeName>
        <fullName evidence="3">Phosphopantothenoylcysteine synthetase/decarboxylase</fullName>
        <shortName evidence="3">PPCS-PPCDC</shortName>
    </alternativeName>
    <domain>
        <recommendedName>
            <fullName evidence="3">Phosphopantothenoylcysteine decarboxylase</fullName>
            <shortName evidence="3">PPC decarboxylase</shortName>
            <shortName evidence="3">PPC-DC</shortName>
            <ecNumber evidence="3">4.1.1.36</ecNumber>
        </recommendedName>
        <alternativeName>
            <fullName evidence="3">CoaC</fullName>
        </alternativeName>
    </domain>
    <domain>
        <recommendedName>
            <fullName evidence="3">Phosphopantothenate--cysteine ligase</fullName>
            <ecNumber evidence="3">6.3.2.5</ecNumber>
        </recommendedName>
        <alternativeName>
            <fullName evidence="3">CoaB</fullName>
        </alternativeName>
        <alternativeName>
            <fullName evidence="3">Phosphopantothenoylcysteine synthetase</fullName>
            <shortName evidence="3">PPC synthetase</shortName>
            <shortName evidence="3">PPC-S</shortName>
        </alternativeName>
    </domain>
</protein>
<dbReference type="EC" id="6.3.2.5" evidence="3"/>
<comment type="cofactor">
    <cofactor evidence="3">
        <name>FMN</name>
        <dbReference type="ChEBI" id="CHEBI:58210"/>
    </cofactor>
    <text evidence="3">Binds 1 FMN per subunit.</text>
</comment>
<dbReference type="NCBIfam" id="TIGR00521">
    <property type="entry name" value="coaBC_dfp"/>
    <property type="match status" value="1"/>
</dbReference>
<comment type="function">
    <text evidence="4">Catalyzes two steps in the biosynthesis of coenzyme A. In the first step cysteine is conjugated to 4'-phosphopantothenate to form 4-phosphopantothenoylcysteine, in the latter compound is decarboxylated to form 4'-phosphopantotheine.</text>
</comment>
<dbReference type="InterPro" id="IPR036551">
    <property type="entry name" value="Flavin_trans-like"/>
</dbReference>
<evidence type="ECO:0000313" key="7">
    <source>
        <dbReference type="EMBL" id="AXY25816.1"/>
    </source>
</evidence>
<comment type="pathway">
    <text evidence="3 4">Cofactor biosynthesis; coenzyme A biosynthesis; CoA from (R)-pantothenate: step 3/5.</text>
</comment>
<dbReference type="AlphaFoldDB" id="A0A347WL59"/>
<keyword evidence="3" id="KW-0479">Metal-binding</keyword>
<comment type="cofactor">
    <cofactor evidence="3">
        <name>Mg(2+)</name>
        <dbReference type="ChEBI" id="CHEBI:18420"/>
    </cofactor>
</comment>
<keyword evidence="3 4" id="KW-0436">Ligase</keyword>
<evidence type="ECO:0000256" key="2">
    <source>
        <dbReference type="ARBA" id="ARBA00023239"/>
    </source>
</evidence>
<gene>
    <name evidence="3 7" type="primary">coaBC</name>
    <name evidence="7" type="ORF">CL176_07295</name>
</gene>
<dbReference type="Gene3D" id="3.40.50.1950">
    <property type="entry name" value="Flavin prenyltransferase-like"/>
    <property type="match status" value="1"/>
</dbReference>
<keyword evidence="3 4" id="KW-0285">Flavoprotein</keyword>
<dbReference type="Pfam" id="PF02441">
    <property type="entry name" value="Flavoprotein"/>
    <property type="match status" value="1"/>
</dbReference>
<evidence type="ECO:0000256" key="1">
    <source>
        <dbReference type="ARBA" id="ARBA00022793"/>
    </source>
</evidence>
<feature type="binding site" evidence="3">
    <location>
        <position position="329"/>
    </location>
    <ligand>
        <name>CTP</name>
        <dbReference type="ChEBI" id="CHEBI:37563"/>
    </ligand>
</feature>
<dbReference type="InterPro" id="IPR035929">
    <property type="entry name" value="CoaB-like_sf"/>
</dbReference>
<dbReference type="InterPro" id="IPR003382">
    <property type="entry name" value="Flavoprotein"/>
</dbReference>